<keyword evidence="3 5" id="KW-1133">Transmembrane helix</keyword>
<keyword evidence="7" id="KW-1185">Reference proteome</keyword>
<feature type="domain" description="Major facilitator superfamily (MFS) profile" evidence="6">
    <location>
        <begin position="12"/>
        <end position="455"/>
    </location>
</feature>
<feature type="transmembrane region" description="Helical" evidence="5">
    <location>
        <begin position="429"/>
        <end position="448"/>
    </location>
</feature>
<feature type="transmembrane region" description="Helical" evidence="5">
    <location>
        <begin position="400"/>
        <end position="423"/>
    </location>
</feature>
<feature type="transmembrane region" description="Helical" evidence="5">
    <location>
        <begin position="184"/>
        <end position="205"/>
    </location>
</feature>
<comment type="subcellular location">
    <subcellularLocation>
        <location evidence="1">Membrane</location>
        <topology evidence="1">Multi-pass membrane protein</topology>
    </subcellularLocation>
</comment>
<feature type="transmembrane region" description="Helical" evidence="5">
    <location>
        <begin position="309"/>
        <end position="326"/>
    </location>
</feature>
<evidence type="ECO:0000256" key="3">
    <source>
        <dbReference type="ARBA" id="ARBA00022989"/>
    </source>
</evidence>
<dbReference type="InterPro" id="IPR005828">
    <property type="entry name" value="MFS_sugar_transport-like"/>
</dbReference>
<feature type="transmembrane region" description="Helical" evidence="5">
    <location>
        <begin position="364"/>
        <end position="388"/>
    </location>
</feature>
<dbReference type="InterPro" id="IPR020846">
    <property type="entry name" value="MFS_dom"/>
</dbReference>
<dbReference type="SUPFAM" id="SSF103473">
    <property type="entry name" value="MFS general substrate transporter"/>
    <property type="match status" value="1"/>
</dbReference>
<feature type="transmembrane region" description="Helical" evidence="5">
    <location>
        <begin position="156"/>
        <end position="178"/>
    </location>
</feature>
<keyword evidence="4 5" id="KW-0472">Membrane</keyword>
<accession>A0A914UWB2</accession>
<dbReference type="InterPro" id="IPR003663">
    <property type="entry name" value="Sugar/inositol_transpt"/>
</dbReference>
<evidence type="ECO:0000256" key="4">
    <source>
        <dbReference type="ARBA" id="ARBA00023136"/>
    </source>
</evidence>
<reference evidence="8" key="1">
    <citation type="submission" date="2022-11" db="UniProtKB">
        <authorList>
            <consortium name="WormBaseParasite"/>
        </authorList>
    </citation>
    <scope>IDENTIFICATION</scope>
</reference>
<evidence type="ECO:0000256" key="2">
    <source>
        <dbReference type="ARBA" id="ARBA00022692"/>
    </source>
</evidence>
<evidence type="ECO:0000313" key="8">
    <source>
        <dbReference type="WBParaSite" id="PSAMB.scaffold1310size33130.g12341.t1"/>
    </source>
</evidence>
<dbReference type="Pfam" id="PF00083">
    <property type="entry name" value="Sugar_tr"/>
    <property type="match status" value="1"/>
</dbReference>
<dbReference type="PROSITE" id="PS50850">
    <property type="entry name" value="MFS"/>
    <property type="match status" value="1"/>
</dbReference>
<evidence type="ECO:0000256" key="1">
    <source>
        <dbReference type="ARBA" id="ARBA00004141"/>
    </source>
</evidence>
<organism evidence="7 8">
    <name type="scientific">Plectus sambesii</name>
    <dbReference type="NCBI Taxonomy" id="2011161"/>
    <lineage>
        <taxon>Eukaryota</taxon>
        <taxon>Metazoa</taxon>
        <taxon>Ecdysozoa</taxon>
        <taxon>Nematoda</taxon>
        <taxon>Chromadorea</taxon>
        <taxon>Plectida</taxon>
        <taxon>Plectina</taxon>
        <taxon>Plectoidea</taxon>
        <taxon>Plectidae</taxon>
        <taxon>Plectus</taxon>
    </lineage>
</organism>
<feature type="transmembrane region" description="Helical" evidence="5">
    <location>
        <begin position="333"/>
        <end position="352"/>
    </location>
</feature>
<feature type="transmembrane region" description="Helical" evidence="5">
    <location>
        <begin position="12"/>
        <end position="32"/>
    </location>
</feature>
<dbReference type="InterPro" id="IPR036259">
    <property type="entry name" value="MFS_trans_sf"/>
</dbReference>
<dbReference type="WBParaSite" id="PSAMB.scaffold1310size33130.g12341.t1">
    <property type="protein sequence ID" value="PSAMB.scaffold1310size33130.g12341.t1"/>
    <property type="gene ID" value="PSAMB.scaffold1310size33130.g12341"/>
</dbReference>
<dbReference type="PROSITE" id="PS00217">
    <property type="entry name" value="SUGAR_TRANSPORT_2"/>
    <property type="match status" value="1"/>
</dbReference>
<protein>
    <submittedName>
        <fullName evidence="8">Major facilitator superfamily (MFS) profile domain-containing protein</fullName>
    </submittedName>
</protein>
<evidence type="ECO:0000313" key="7">
    <source>
        <dbReference type="Proteomes" id="UP000887566"/>
    </source>
</evidence>
<feature type="transmembrane region" description="Helical" evidence="5">
    <location>
        <begin position="63"/>
        <end position="82"/>
    </location>
</feature>
<dbReference type="PANTHER" id="PTHR23503">
    <property type="entry name" value="SOLUTE CARRIER FAMILY 2"/>
    <property type="match status" value="1"/>
</dbReference>
<evidence type="ECO:0000259" key="6">
    <source>
        <dbReference type="PROSITE" id="PS50850"/>
    </source>
</evidence>
<keyword evidence="2 5" id="KW-0812">Transmembrane</keyword>
<dbReference type="PANTHER" id="PTHR23503:SF108">
    <property type="entry name" value="MAJOR FACILITATOR SUPERFAMILY (MFS) PROFILE DOMAIN-CONTAINING PROTEIN"/>
    <property type="match status" value="1"/>
</dbReference>
<name>A0A914UWB2_9BILA</name>
<feature type="transmembrane region" description="Helical" evidence="5">
    <location>
        <begin position="94"/>
        <end position="118"/>
    </location>
</feature>
<dbReference type="AlphaFoldDB" id="A0A914UWB2"/>
<evidence type="ECO:0000256" key="5">
    <source>
        <dbReference type="SAM" id="Phobius"/>
    </source>
</evidence>
<dbReference type="PRINTS" id="PR00171">
    <property type="entry name" value="SUGRTRNSPORT"/>
</dbReference>
<feature type="transmembrane region" description="Helical" evidence="5">
    <location>
        <begin position="267"/>
        <end position="289"/>
    </location>
</feature>
<dbReference type="Gene3D" id="1.20.1250.20">
    <property type="entry name" value="MFS general substrate transporter like domains"/>
    <property type="match status" value="1"/>
</dbReference>
<sequence length="469" mass="51984">MWSEALSHHGKYVLIMSVISFGTMFQLGYVTAYPNTAFTEFRAFIYDSYERRGVTLTENHFNWIWSVVLNLWYPGCIVGTWATPFVAERFGRKVGLIVGNAIDVIATGVNVVGLLTHLPELVTVGRLLTGVGDGLAANCLTLFLQESAPTQIRGLVSGFQELSVTLSILIGMLFGLQYVLGESLWILTAVAAVPNCIAIFVMFFCPDTPKFLYLGKKSTIRATEALRFFHGTTHDVEECLQTISQESANEGKTSFREVWNSRSLRKAMLLGSVAFGLQLMTGTVPITLFSTELFRRAGFNSQGAEMGSIIMAMLNCLATALSLNFVDRCGRRLLLLVFGSLNVLSIAAYALFAELSEVTTWAKYGCLAAMFSFTITFSFGLGPVPWYLTAELVPQKQRSFIQSIAFSANTVAGLFTGLLTLPLYGYFDAYSFIPLFIIPSIICLIYLFRQLPETKNKEIYEIVKELEAR</sequence>
<proteinExistence type="predicted"/>
<feature type="transmembrane region" description="Helical" evidence="5">
    <location>
        <begin position="124"/>
        <end position="144"/>
    </location>
</feature>
<dbReference type="GO" id="GO:0016020">
    <property type="term" value="C:membrane"/>
    <property type="evidence" value="ECO:0007669"/>
    <property type="project" value="UniProtKB-SubCell"/>
</dbReference>
<dbReference type="InterPro" id="IPR005829">
    <property type="entry name" value="Sugar_transporter_CS"/>
</dbReference>
<dbReference type="InterPro" id="IPR045263">
    <property type="entry name" value="GLUT"/>
</dbReference>
<dbReference type="GO" id="GO:0015149">
    <property type="term" value="F:hexose transmembrane transporter activity"/>
    <property type="evidence" value="ECO:0007669"/>
    <property type="project" value="TreeGrafter"/>
</dbReference>
<dbReference type="Proteomes" id="UP000887566">
    <property type="component" value="Unplaced"/>
</dbReference>